<dbReference type="EnsemblPlants" id="TraesCS2D02G515300.1">
    <property type="protein sequence ID" value="TraesCS2D02G515300.1.cds1"/>
    <property type="gene ID" value="TraesCS2D02G515300"/>
</dbReference>
<evidence type="ECO:0000313" key="1">
    <source>
        <dbReference type="EnsemblPlants" id="TraesCS2D02G515300.1.cds1"/>
    </source>
</evidence>
<accession>A0A3B6DLR9</accession>
<dbReference type="GeneID" id="123050377"/>
<sequence>MAVHVLLLAGPAVVGGFLHAFKFSILLWPFNLTLPLLRHLPRVCATLRAAAAQFDAELRALLSGRRQRAPVPQLDHQYSALRPVQRRPAGQLVAQAMLALVDVSY</sequence>
<dbReference type="AlphaFoldDB" id="A0A3B6DLR9"/>
<dbReference type="Gramene" id="TraesCS2D02G515300.1">
    <property type="protein sequence ID" value="TraesCS2D02G515300.1.cds1"/>
    <property type="gene ID" value="TraesCS2D02G515300"/>
</dbReference>
<name>A0A3B6DLR9_WHEAT</name>
<gene>
    <name evidence="1" type="primary">LOC123050377</name>
</gene>
<protein>
    <submittedName>
        <fullName evidence="1">Uncharacterized protein</fullName>
    </submittedName>
</protein>
<dbReference type="PaxDb" id="4565-Traes_2DL_6764663D8.1"/>
<evidence type="ECO:0000313" key="2">
    <source>
        <dbReference type="Proteomes" id="UP000019116"/>
    </source>
</evidence>
<proteinExistence type="predicted"/>
<dbReference type="Proteomes" id="UP000019116">
    <property type="component" value="Chromosome 2D"/>
</dbReference>
<organism evidence="1">
    <name type="scientific">Triticum aestivum</name>
    <name type="common">Wheat</name>
    <dbReference type="NCBI Taxonomy" id="4565"/>
    <lineage>
        <taxon>Eukaryota</taxon>
        <taxon>Viridiplantae</taxon>
        <taxon>Streptophyta</taxon>
        <taxon>Embryophyta</taxon>
        <taxon>Tracheophyta</taxon>
        <taxon>Spermatophyta</taxon>
        <taxon>Magnoliopsida</taxon>
        <taxon>Liliopsida</taxon>
        <taxon>Poales</taxon>
        <taxon>Poaceae</taxon>
        <taxon>BOP clade</taxon>
        <taxon>Pooideae</taxon>
        <taxon>Triticodae</taxon>
        <taxon>Triticeae</taxon>
        <taxon>Triticinae</taxon>
        <taxon>Triticum</taxon>
    </lineage>
</organism>
<dbReference type="Gramene" id="TraesCS2D03G1149800.1">
    <property type="protein sequence ID" value="TraesCS2D03G1149800.1.CDS1"/>
    <property type="gene ID" value="TraesCS2D03G1149800"/>
</dbReference>
<keyword evidence="2" id="KW-1185">Reference proteome</keyword>
<reference evidence="1" key="1">
    <citation type="submission" date="2018-08" db="EMBL/GenBank/DDBJ databases">
        <authorList>
            <person name="Rossello M."/>
        </authorList>
    </citation>
    <scope>NUCLEOTIDE SEQUENCE [LARGE SCALE GENOMIC DNA]</scope>
    <source>
        <strain evidence="1">cv. Chinese Spring</strain>
    </source>
</reference>
<reference evidence="1" key="2">
    <citation type="submission" date="2018-10" db="UniProtKB">
        <authorList>
            <consortium name="EnsemblPlants"/>
        </authorList>
    </citation>
    <scope>IDENTIFICATION</scope>
</reference>
<dbReference type="OMA" id="GFLHAFK"/>
<dbReference type="RefSeq" id="XP_044329116.1">
    <property type="nucleotide sequence ID" value="XM_044473181.1"/>
</dbReference>
<dbReference type="OrthoDB" id="10346572at2759"/>